<dbReference type="SUPFAM" id="SSF56436">
    <property type="entry name" value="C-type lectin-like"/>
    <property type="match status" value="1"/>
</dbReference>
<dbReference type="InterPro" id="IPR043159">
    <property type="entry name" value="Lectin_gal-bd_sf"/>
</dbReference>
<feature type="domain" description="CUB" evidence="6">
    <location>
        <begin position="174"/>
        <end position="296"/>
    </location>
</feature>
<feature type="transmembrane region" description="Helical" evidence="4">
    <location>
        <begin position="505"/>
        <end position="528"/>
    </location>
</feature>
<reference evidence="7 8" key="1">
    <citation type="journal article" date="2018" name="Sci. Rep.">
        <title>Genomic signatures of local adaptation to the degree of environmental predictability in rotifers.</title>
        <authorList>
            <person name="Franch-Gras L."/>
            <person name="Hahn C."/>
            <person name="Garcia-Roger E.M."/>
            <person name="Carmona M.J."/>
            <person name="Serra M."/>
            <person name="Gomez A."/>
        </authorList>
    </citation>
    <scope>NUCLEOTIDE SEQUENCE [LARGE SCALE GENOMIC DNA]</scope>
    <source>
        <strain evidence="7">HYR1</strain>
    </source>
</reference>
<evidence type="ECO:0000313" key="7">
    <source>
        <dbReference type="EMBL" id="RNA19120.1"/>
    </source>
</evidence>
<dbReference type="InterPro" id="IPR016187">
    <property type="entry name" value="CTDL_fold"/>
</dbReference>
<gene>
    <name evidence="7" type="ORF">BpHYR1_006379</name>
</gene>
<dbReference type="Gene3D" id="2.60.120.290">
    <property type="entry name" value="Spermadhesin, CUB domain"/>
    <property type="match status" value="1"/>
</dbReference>
<comment type="caution">
    <text evidence="7">The sequence shown here is derived from an EMBL/GenBank/DDBJ whole genome shotgun (WGS) entry which is preliminary data.</text>
</comment>
<feature type="signal peptide" evidence="5">
    <location>
        <begin position="1"/>
        <end position="19"/>
    </location>
</feature>
<dbReference type="InterPro" id="IPR035914">
    <property type="entry name" value="Sperma_CUB_dom_sf"/>
</dbReference>
<organism evidence="7 8">
    <name type="scientific">Brachionus plicatilis</name>
    <name type="common">Marine rotifer</name>
    <name type="synonym">Brachionus muelleri</name>
    <dbReference type="NCBI Taxonomy" id="10195"/>
    <lineage>
        <taxon>Eukaryota</taxon>
        <taxon>Metazoa</taxon>
        <taxon>Spiralia</taxon>
        <taxon>Gnathifera</taxon>
        <taxon>Rotifera</taxon>
        <taxon>Eurotatoria</taxon>
        <taxon>Monogononta</taxon>
        <taxon>Pseudotrocha</taxon>
        <taxon>Ploima</taxon>
        <taxon>Brachionidae</taxon>
        <taxon>Brachionus</taxon>
    </lineage>
</organism>
<feature type="compositionally biased region" description="Polar residues" evidence="3">
    <location>
        <begin position="446"/>
        <end position="460"/>
    </location>
</feature>
<keyword evidence="5" id="KW-0732">Signal</keyword>
<dbReference type="Proteomes" id="UP000276133">
    <property type="component" value="Unassembled WGS sequence"/>
</dbReference>
<dbReference type="PROSITE" id="PS01180">
    <property type="entry name" value="CUB"/>
    <property type="match status" value="1"/>
</dbReference>
<dbReference type="EMBL" id="REGN01004099">
    <property type="protein sequence ID" value="RNA19120.1"/>
    <property type="molecule type" value="Genomic_DNA"/>
</dbReference>
<evidence type="ECO:0000313" key="8">
    <source>
        <dbReference type="Proteomes" id="UP000276133"/>
    </source>
</evidence>
<proteinExistence type="predicted"/>
<dbReference type="SUPFAM" id="SSF49854">
    <property type="entry name" value="Spermadhesin, CUB domain"/>
    <property type="match status" value="1"/>
</dbReference>
<keyword evidence="4" id="KW-0472">Membrane</keyword>
<dbReference type="SMART" id="SM00042">
    <property type="entry name" value="CUB"/>
    <property type="match status" value="1"/>
</dbReference>
<accession>A0A3M7R6D7</accession>
<dbReference type="AlphaFoldDB" id="A0A3M7R6D7"/>
<sequence>MKKMLKLIAVLMHLSVAFGWKYETKCTRQLSAFNHNMDTEYNSIIEDFEHDLFYENELPPNHHINKLRLKCANVNDFLFIGQSKYGVSSSTPLSGGSCSPSASDCSVSVDYIANQCNGLNSCHILLDAQFLHSCKNNSDYISIAYDCIPGSQKVDICSNDETFIIDSSLAAHKHSNSLSRFASFYLTSPDYPLEYKANLNNCTCKLDYVTIDSSADSSAIARSQISLALTAYEFDLEESDNCHKDYLTIRSNTVSTLCGQHSHFKQVYAAGPKLSLQFSTDDVITRRGFLIKVSTQSHSQCPFDSTKLSADKCVKLFGDNQQHALSYKLDWFEAVKACASLNGRLFSAKDFVDELSIESLLSETHAYWSRRHNESKCLTKTTSAWIEESCVEKRAFVCEFDPLVSRQTERPVSGLSDQSGNRLIRVACGSAATIFSSSLRTESRATHTVKSNSITNTQRPTARTTTTTTKASAVKKIITIQEDEESGSTYQTALKKDDTIFSQDVVLIIGIACGVSVVLIAVNIFCLWNCLSKKLGKYHETQTYVSRSNKSTNRTCASSVDSYGKVAPFDLEHMSACESLSSSGSELAYGTHRPAHHYYETLSKQHSQWNNYAEYHAMGRVPPFESMVVMPCATMNGQYMPAVRPVPINPTVVLLKQLPQQQQQAKMSEHEQYSCVVYGELSPASSNVSSNQPLITFSSSSSGVSA</sequence>
<evidence type="ECO:0000259" key="6">
    <source>
        <dbReference type="PROSITE" id="PS01180"/>
    </source>
</evidence>
<evidence type="ECO:0000256" key="1">
    <source>
        <dbReference type="ARBA" id="ARBA00023157"/>
    </source>
</evidence>
<evidence type="ECO:0000256" key="4">
    <source>
        <dbReference type="SAM" id="Phobius"/>
    </source>
</evidence>
<keyword evidence="4" id="KW-1133">Transmembrane helix</keyword>
<dbReference type="OrthoDB" id="431034at2759"/>
<protein>
    <recommendedName>
        <fullName evidence="6">CUB domain-containing protein</fullName>
    </recommendedName>
</protein>
<dbReference type="Pfam" id="PF00431">
    <property type="entry name" value="CUB"/>
    <property type="match status" value="1"/>
</dbReference>
<comment type="caution">
    <text evidence="2">Lacks conserved residue(s) required for the propagation of feature annotation.</text>
</comment>
<name>A0A3M7R6D7_BRAPC</name>
<keyword evidence="4" id="KW-0812">Transmembrane</keyword>
<feature type="region of interest" description="Disordered" evidence="3">
    <location>
        <begin position="446"/>
        <end position="465"/>
    </location>
</feature>
<evidence type="ECO:0000256" key="2">
    <source>
        <dbReference type="PROSITE-ProRule" id="PRU00059"/>
    </source>
</evidence>
<dbReference type="CDD" id="cd22823">
    <property type="entry name" value="Gal_Rha_Lectin"/>
    <property type="match status" value="1"/>
</dbReference>
<dbReference type="InterPro" id="IPR000859">
    <property type="entry name" value="CUB_dom"/>
</dbReference>
<evidence type="ECO:0000256" key="5">
    <source>
        <dbReference type="SAM" id="SignalP"/>
    </source>
</evidence>
<keyword evidence="1" id="KW-1015">Disulfide bond</keyword>
<dbReference type="Gene3D" id="2.60.120.740">
    <property type="match status" value="1"/>
</dbReference>
<evidence type="ECO:0000256" key="3">
    <source>
        <dbReference type="SAM" id="MobiDB-lite"/>
    </source>
</evidence>
<dbReference type="CDD" id="cd00041">
    <property type="entry name" value="CUB"/>
    <property type="match status" value="1"/>
</dbReference>
<feature type="chain" id="PRO_5018104242" description="CUB domain-containing protein" evidence="5">
    <location>
        <begin position="20"/>
        <end position="706"/>
    </location>
</feature>
<keyword evidence="8" id="KW-1185">Reference proteome</keyword>